<evidence type="ECO:0000313" key="4">
    <source>
        <dbReference type="Proteomes" id="UP001595892"/>
    </source>
</evidence>
<feature type="region of interest" description="Disordered" evidence="1">
    <location>
        <begin position="21"/>
        <end position="74"/>
    </location>
</feature>
<protein>
    <recommendedName>
        <fullName evidence="5">VCBS repeat-containing protein</fullName>
    </recommendedName>
</protein>
<keyword evidence="4" id="KW-1185">Reference proteome</keyword>
<reference evidence="4" key="1">
    <citation type="journal article" date="2019" name="Int. J. Syst. Evol. Microbiol.">
        <title>The Global Catalogue of Microorganisms (GCM) 10K type strain sequencing project: providing services to taxonomists for standard genome sequencing and annotation.</title>
        <authorList>
            <consortium name="The Broad Institute Genomics Platform"/>
            <consortium name="The Broad Institute Genome Sequencing Center for Infectious Disease"/>
            <person name="Wu L."/>
            <person name="Ma J."/>
        </authorList>
    </citation>
    <scope>NUCLEOTIDE SEQUENCE [LARGE SCALE GENOMIC DNA]</scope>
    <source>
        <strain evidence="4">CGMCC 1.13574</strain>
    </source>
</reference>
<dbReference type="EMBL" id="JBHSGG010000040">
    <property type="protein sequence ID" value="MFC4729226.1"/>
    <property type="molecule type" value="Genomic_DNA"/>
</dbReference>
<evidence type="ECO:0000256" key="1">
    <source>
        <dbReference type="SAM" id="MobiDB-lite"/>
    </source>
</evidence>
<sequence length="267" mass="27263">MSRTRPTVLAAAMVATLLSACGRDDAPPPTPPAEAARDTATPGTTMQASPQPATQPGGAPAPLLDLRDDTPPAPLDEARTAQLMEAAGRQGIRPDASVAGLVEGSFTATGRQQQAALLLPGSEGDAPAETPPTLAVFEGGSLVGQTQLAGGAYTGIAGSGDFDGDGIDELLLRTDGEHLGQSFVSVDHVSIADGNPRVLQRFEQARLDTCDGDGEEREVLATVLVHQDGRLAAQRFRAECGADGADAFAPIDDPDQGVLPPAAGQQT</sequence>
<dbReference type="PROSITE" id="PS51257">
    <property type="entry name" value="PROKAR_LIPOPROTEIN"/>
    <property type="match status" value="1"/>
</dbReference>
<evidence type="ECO:0000256" key="2">
    <source>
        <dbReference type="SAM" id="SignalP"/>
    </source>
</evidence>
<name>A0ABV9NLR4_9GAMM</name>
<keyword evidence="2" id="KW-0732">Signal</keyword>
<accession>A0ABV9NLR4</accession>
<feature type="compositionally biased region" description="Low complexity" evidence="1">
    <location>
        <begin position="38"/>
        <end position="62"/>
    </location>
</feature>
<feature type="chain" id="PRO_5045377692" description="VCBS repeat-containing protein" evidence="2">
    <location>
        <begin position="27"/>
        <end position="267"/>
    </location>
</feature>
<organism evidence="3 4">
    <name type="scientific">Coralloluteibacterium thermophilum</name>
    <dbReference type="NCBI Taxonomy" id="2707049"/>
    <lineage>
        <taxon>Bacteria</taxon>
        <taxon>Pseudomonadati</taxon>
        <taxon>Pseudomonadota</taxon>
        <taxon>Gammaproteobacteria</taxon>
        <taxon>Lysobacterales</taxon>
        <taxon>Lysobacteraceae</taxon>
        <taxon>Coralloluteibacterium</taxon>
    </lineage>
</organism>
<dbReference type="RefSeq" id="WP_377005300.1">
    <property type="nucleotide sequence ID" value="NZ_JBHSGG010000040.1"/>
</dbReference>
<feature type="region of interest" description="Disordered" evidence="1">
    <location>
        <begin position="244"/>
        <end position="267"/>
    </location>
</feature>
<feature type="signal peptide" evidence="2">
    <location>
        <begin position="1"/>
        <end position="26"/>
    </location>
</feature>
<evidence type="ECO:0008006" key="5">
    <source>
        <dbReference type="Google" id="ProtNLM"/>
    </source>
</evidence>
<gene>
    <name evidence="3" type="ORF">ACFO3Q_13720</name>
</gene>
<comment type="caution">
    <text evidence="3">The sequence shown here is derived from an EMBL/GenBank/DDBJ whole genome shotgun (WGS) entry which is preliminary data.</text>
</comment>
<evidence type="ECO:0000313" key="3">
    <source>
        <dbReference type="EMBL" id="MFC4729226.1"/>
    </source>
</evidence>
<dbReference type="Proteomes" id="UP001595892">
    <property type="component" value="Unassembled WGS sequence"/>
</dbReference>
<proteinExistence type="predicted"/>